<organism evidence="1 2">
    <name type="scientific">Azoarcus taiwanensis</name>
    <dbReference type="NCBI Taxonomy" id="666964"/>
    <lineage>
        <taxon>Bacteria</taxon>
        <taxon>Pseudomonadati</taxon>
        <taxon>Pseudomonadota</taxon>
        <taxon>Betaproteobacteria</taxon>
        <taxon>Rhodocyclales</taxon>
        <taxon>Zoogloeaceae</taxon>
        <taxon>Azoarcus</taxon>
    </lineage>
</organism>
<keyword evidence="2" id="KW-1185">Reference proteome</keyword>
<dbReference type="AlphaFoldDB" id="A0A972J9J4"/>
<sequence>MELKDFVKATLEQIVEGVAAAQETIEARGGIVNPSNMSFLKDGSWSKYRHAMPQEVIFDVALTSTDRRGSSEGIGVFLGSISLGKKSDSGVERVAMTKVKFSVPLVLPPGQKLYDV</sequence>
<reference evidence="1" key="1">
    <citation type="submission" date="2019-12" db="EMBL/GenBank/DDBJ databases">
        <title>Comparative genomics gives insights into the taxonomy of the Azoarcus-Aromatoleum group and reveals separate origins of nif in the plant-associated Azoarcus and non-plant-associated Aromatoleum sub-groups.</title>
        <authorList>
            <person name="Lafos M."/>
            <person name="Maluk M."/>
            <person name="Batista M."/>
            <person name="Junghare M."/>
            <person name="Carmona M."/>
            <person name="Faoro H."/>
            <person name="Cruz L.M."/>
            <person name="Battistoni F."/>
            <person name="De Souza E."/>
            <person name="Pedrosa F."/>
            <person name="Chen W.-M."/>
            <person name="Poole P.S."/>
            <person name="Dixon R.A."/>
            <person name="James E.K."/>
        </authorList>
    </citation>
    <scope>NUCLEOTIDE SEQUENCE</scope>
    <source>
        <strain evidence="1">NSC3</strain>
    </source>
</reference>
<protein>
    <submittedName>
        <fullName evidence="1">Uncharacterized protein</fullName>
    </submittedName>
</protein>
<dbReference type="EMBL" id="WTVM01000174">
    <property type="protein sequence ID" value="NMG04929.1"/>
    <property type="molecule type" value="Genomic_DNA"/>
</dbReference>
<evidence type="ECO:0000313" key="2">
    <source>
        <dbReference type="Proteomes" id="UP000599523"/>
    </source>
</evidence>
<name>A0A972J9J4_9RHOO</name>
<dbReference type="Proteomes" id="UP000599523">
    <property type="component" value="Unassembled WGS sequence"/>
</dbReference>
<dbReference type="RefSeq" id="WP_168989557.1">
    <property type="nucleotide sequence ID" value="NZ_CAWPHM010000082.1"/>
</dbReference>
<proteinExistence type="predicted"/>
<accession>A0A972J9J4</accession>
<comment type="caution">
    <text evidence="1">The sequence shown here is derived from an EMBL/GenBank/DDBJ whole genome shotgun (WGS) entry which is preliminary data.</text>
</comment>
<evidence type="ECO:0000313" key="1">
    <source>
        <dbReference type="EMBL" id="NMG04929.1"/>
    </source>
</evidence>
<gene>
    <name evidence="1" type="ORF">GPA21_18420</name>
</gene>